<evidence type="ECO:0000313" key="2">
    <source>
        <dbReference type="EMBL" id="CAA9481950.1"/>
    </source>
</evidence>
<protein>
    <submittedName>
        <fullName evidence="2">Uncharacterized protein</fullName>
    </submittedName>
</protein>
<accession>A0A6J4S0B0</accession>
<sequence length="42" mass="4471">MVAADARRRVTRDPSFPRPQIAAVVSFVALALASLLSVFALS</sequence>
<dbReference type="AlphaFoldDB" id="A0A6J4S0B0"/>
<keyword evidence="1" id="KW-1133">Transmembrane helix</keyword>
<organism evidence="2">
    <name type="scientific">uncultured Sphingomonadaceae bacterium</name>
    <dbReference type="NCBI Taxonomy" id="169976"/>
    <lineage>
        <taxon>Bacteria</taxon>
        <taxon>Pseudomonadati</taxon>
        <taxon>Pseudomonadota</taxon>
        <taxon>Alphaproteobacteria</taxon>
        <taxon>Sphingomonadales</taxon>
        <taxon>Sphingomonadaceae</taxon>
        <taxon>environmental samples</taxon>
    </lineage>
</organism>
<keyword evidence="1" id="KW-0812">Transmembrane</keyword>
<reference evidence="2" key="1">
    <citation type="submission" date="2020-02" db="EMBL/GenBank/DDBJ databases">
        <authorList>
            <person name="Meier V. D."/>
        </authorList>
    </citation>
    <scope>NUCLEOTIDE SEQUENCE</scope>
    <source>
        <strain evidence="2">AVDCRST_MAG39</strain>
    </source>
</reference>
<feature type="transmembrane region" description="Helical" evidence="1">
    <location>
        <begin position="21"/>
        <end position="41"/>
    </location>
</feature>
<keyword evidence="1" id="KW-0472">Membrane</keyword>
<evidence type="ECO:0000256" key="1">
    <source>
        <dbReference type="SAM" id="Phobius"/>
    </source>
</evidence>
<proteinExistence type="predicted"/>
<dbReference type="EMBL" id="CADCVW010000012">
    <property type="protein sequence ID" value="CAA9481950.1"/>
    <property type="molecule type" value="Genomic_DNA"/>
</dbReference>
<name>A0A6J4S0B0_9SPHN</name>
<gene>
    <name evidence="2" type="ORF">AVDCRST_MAG39-317</name>
</gene>